<feature type="domain" description="CusB-like barrel-sandwich hybrid" evidence="4">
    <location>
        <begin position="126"/>
        <end position="227"/>
    </location>
</feature>
<evidence type="ECO:0000313" key="7">
    <source>
        <dbReference type="Proteomes" id="UP000093510"/>
    </source>
</evidence>
<proteinExistence type="predicted"/>
<feature type="domain" description="CzcB-like C-terminal circularly permuted SH3-like" evidence="5">
    <location>
        <begin position="350"/>
        <end position="405"/>
    </location>
</feature>
<dbReference type="GO" id="GO:0060003">
    <property type="term" value="P:copper ion export"/>
    <property type="evidence" value="ECO:0007669"/>
    <property type="project" value="TreeGrafter"/>
</dbReference>
<dbReference type="InterPro" id="IPR051909">
    <property type="entry name" value="MFP_Cation_Efflux"/>
</dbReference>
<name>A0A1B9DXI5_9FLAO</name>
<dbReference type="Gene3D" id="2.40.420.20">
    <property type="match status" value="1"/>
</dbReference>
<dbReference type="Gene3D" id="6.10.140.730">
    <property type="match status" value="1"/>
</dbReference>
<dbReference type="RefSeq" id="WP_066336054.1">
    <property type="nucleotide sequence ID" value="NZ_CP017688.1"/>
</dbReference>
<dbReference type="PANTHER" id="PTHR30097:SF15">
    <property type="entry name" value="CATION EFFLUX SYSTEM PROTEIN CUSB"/>
    <property type="match status" value="1"/>
</dbReference>
<keyword evidence="1" id="KW-0813">Transport</keyword>
<dbReference type="Pfam" id="PF25975">
    <property type="entry name" value="CzcB_C"/>
    <property type="match status" value="1"/>
</dbReference>
<dbReference type="OrthoDB" id="9806939at2"/>
<protein>
    <submittedName>
        <fullName evidence="6">Heavy metal transporter</fullName>
    </submittedName>
</protein>
<dbReference type="Pfam" id="PF25919">
    <property type="entry name" value="BSH_CusB"/>
    <property type="match status" value="1"/>
</dbReference>
<feature type="domain" description="Heavy metal binding" evidence="2">
    <location>
        <begin position="43"/>
        <end position="68"/>
    </location>
</feature>
<dbReference type="InterPro" id="IPR045800">
    <property type="entry name" value="HMBD"/>
</dbReference>
<gene>
    <name evidence="6" type="ORF">LPBF_10415</name>
</gene>
<dbReference type="InterPro" id="IPR058791">
    <property type="entry name" value="3HB_CusB"/>
</dbReference>
<organism evidence="6 7">
    <name type="scientific">Flavobacterium crassostreae</name>
    <dbReference type="NCBI Taxonomy" id="1763534"/>
    <lineage>
        <taxon>Bacteria</taxon>
        <taxon>Pseudomonadati</taxon>
        <taxon>Bacteroidota</taxon>
        <taxon>Flavobacteriia</taxon>
        <taxon>Flavobacteriales</taxon>
        <taxon>Flavobacteriaceae</taxon>
        <taxon>Flavobacterium</taxon>
    </lineage>
</organism>
<dbReference type="InterPro" id="IPR058790">
    <property type="entry name" value="BSH_CusB"/>
</dbReference>
<reference evidence="6 7" key="1">
    <citation type="submission" date="2016-03" db="EMBL/GenBank/DDBJ databases">
        <authorList>
            <person name="Ploux O."/>
        </authorList>
    </citation>
    <scope>NUCLEOTIDE SEQUENCE [LARGE SCALE GENOMIC DNA]</scope>
    <source>
        <strain evidence="6 7">LPB0076</strain>
    </source>
</reference>
<dbReference type="AlphaFoldDB" id="A0A1B9DXI5"/>
<dbReference type="GO" id="GO:0015679">
    <property type="term" value="P:plasma membrane copper ion transport"/>
    <property type="evidence" value="ECO:0007669"/>
    <property type="project" value="TreeGrafter"/>
</dbReference>
<dbReference type="PANTHER" id="PTHR30097">
    <property type="entry name" value="CATION EFFLUX SYSTEM PROTEIN CUSB"/>
    <property type="match status" value="1"/>
</dbReference>
<dbReference type="Gene3D" id="2.40.30.170">
    <property type="match status" value="1"/>
</dbReference>
<dbReference type="STRING" id="1763534.GCA_001831475_00217"/>
<dbReference type="GO" id="GO:0030288">
    <property type="term" value="C:outer membrane-bounded periplasmic space"/>
    <property type="evidence" value="ECO:0007669"/>
    <property type="project" value="TreeGrafter"/>
</dbReference>
<accession>A0A1B9DXI5</accession>
<evidence type="ECO:0000259" key="3">
    <source>
        <dbReference type="Pfam" id="PF25869"/>
    </source>
</evidence>
<sequence>MKKNIKYTLVFLVSAVSALGVYYLAAKANNTSLFSSQNHQLSYTCPMPQDSVFSPQPGVCPKCGMDLVLQTAHKEPTQSHAITHLLQPTDAFVVGDFQSTTAKDTAIGNTIKLPGLVAYDPNSAVTIAAKIGGRIEKMYVYYRFQKIAKGQKLFDLYSPELLTAQQNYLYLITNDPTNGTMIQAAKQQLVLYGMPNGQIQSLATTKRAHPVLSIYSPADGIVQSAAVLEPKYSKNTPTAATSLDIKEGDYILKNQVVFKLLNTNKVWGVFNIIPGYASQVQLNQRVKISPELHATDSIYAKINFIETQLNPNEKTNRIRVYLNNKSLKFPIGLPLQAEVTIGSVKAIWLQKQAIRSMGTQKIVFLKKKNGFKATSVQTGLENKGFIQVTQGITVRDSVAANAAYLMDSESFIKTK</sequence>
<comment type="caution">
    <text evidence="6">The sequence shown here is derived from an EMBL/GenBank/DDBJ whole genome shotgun (WGS) entry which is preliminary data.</text>
</comment>
<evidence type="ECO:0000256" key="1">
    <source>
        <dbReference type="ARBA" id="ARBA00022448"/>
    </source>
</evidence>
<dbReference type="InterPro" id="IPR058649">
    <property type="entry name" value="CzcB_C"/>
</dbReference>
<evidence type="ECO:0000259" key="2">
    <source>
        <dbReference type="Pfam" id="PF19335"/>
    </source>
</evidence>
<feature type="domain" description="CusB-like three alpha-helical bundle" evidence="3">
    <location>
        <begin position="160"/>
        <end position="209"/>
    </location>
</feature>
<dbReference type="EMBL" id="LVEP01000038">
    <property type="protein sequence ID" value="OCB74403.1"/>
    <property type="molecule type" value="Genomic_DNA"/>
</dbReference>
<evidence type="ECO:0000259" key="5">
    <source>
        <dbReference type="Pfam" id="PF25975"/>
    </source>
</evidence>
<evidence type="ECO:0000313" key="6">
    <source>
        <dbReference type="EMBL" id="OCB74403.1"/>
    </source>
</evidence>
<keyword evidence="7" id="KW-1185">Reference proteome</keyword>
<dbReference type="Pfam" id="PF19335">
    <property type="entry name" value="HMBD"/>
    <property type="match status" value="1"/>
</dbReference>
<dbReference type="GO" id="GO:0046914">
    <property type="term" value="F:transition metal ion binding"/>
    <property type="evidence" value="ECO:0007669"/>
    <property type="project" value="TreeGrafter"/>
</dbReference>
<dbReference type="Proteomes" id="UP000093510">
    <property type="component" value="Unassembled WGS sequence"/>
</dbReference>
<evidence type="ECO:0000259" key="4">
    <source>
        <dbReference type="Pfam" id="PF25919"/>
    </source>
</evidence>
<dbReference type="Pfam" id="PF25869">
    <property type="entry name" value="3HB_CusB"/>
    <property type="match status" value="1"/>
</dbReference>